<dbReference type="EMBL" id="QGKW02002005">
    <property type="protein sequence ID" value="KAF2542184.1"/>
    <property type="molecule type" value="Genomic_DNA"/>
</dbReference>
<dbReference type="EMBL" id="QGKY02000246">
    <property type="protein sequence ID" value="KAF2585561.1"/>
    <property type="molecule type" value="Genomic_DNA"/>
</dbReference>
<evidence type="ECO:0000313" key="2">
    <source>
        <dbReference type="EMBL" id="KAF2585561.1"/>
    </source>
</evidence>
<protein>
    <submittedName>
        <fullName evidence="1">Uncharacterized protein</fullName>
    </submittedName>
</protein>
<sequence length="67" mass="7557">MTASLYRPPELPTGLDETLRKRNPVEKKRYCKGGARLGCELRWRAFRLTSISASIVYNGESAIDLSL</sequence>
<dbReference type="Proteomes" id="UP000712281">
    <property type="component" value="Unassembled WGS sequence"/>
</dbReference>
<comment type="caution">
    <text evidence="1">The sequence shown here is derived from an EMBL/GenBank/DDBJ whole genome shotgun (WGS) entry which is preliminary data.</text>
</comment>
<name>A0A8S9GAR6_BRACR</name>
<reference evidence="1" key="1">
    <citation type="submission" date="2019-12" db="EMBL/GenBank/DDBJ databases">
        <title>Genome sequencing and annotation of Brassica cretica.</title>
        <authorList>
            <person name="Studholme D.J."/>
            <person name="Sarris P.F."/>
        </authorList>
    </citation>
    <scope>NUCLEOTIDE SEQUENCE</scope>
    <source>
        <strain evidence="1">PFS-001/15</strain>
        <strain evidence="2">PFS-102/07</strain>
        <tissue evidence="1">Leaf</tissue>
    </source>
</reference>
<proteinExistence type="predicted"/>
<evidence type="ECO:0000313" key="1">
    <source>
        <dbReference type="EMBL" id="KAF2542184.1"/>
    </source>
</evidence>
<evidence type="ECO:0000313" key="3">
    <source>
        <dbReference type="Proteomes" id="UP000712281"/>
    </source>
</evidence>
<organism evidence="1 3">
    <name type="scientific">Brassica cretica</name>
    <name type="common">Mustard</name>
    <dbReference type="NCBI Taxonomy" id="69181"/>
    <lineage>
        <taxon>Eukaryota</taxon>
        <taxon>Viridiplantae</taxon>
        <taxon>Streptophyta</taxon>
        <taxon>Embryophyta</taxon>
        <taxon>Tracheophyta</taxon>
        <taxon>Spermatophyta</taxon>
        <taxon>Magnoliopsida</taxon>
        <taxon>eudicotyledons</taxon>
        <taxon>Gunneridae</taxon>
        <taxon>Pentapetalae</taxon>
        <taxon>rosids</taxon>
        <taxon>malvids</taxon>
        <taxon>Brassicales</taxon>
        <taxon>Brassicaceae</taxon>
        <taxon>Brassiceae</taxon>
        <taxon>Brassica</taxon>
    </lineage>
</organism>
<dbReference type="AlphaFoldDB" id="A0A8S9GAR6"/>
<gene>
    <name evidence="1" type="ORF">F2Q68_00029192</name>
    <name evidence="2" type="ORF">F2Q70_00036918</name>
</gene>
<accession>A0A8S9GAR6</accession>